<dbReference type="AlphaFoldDB" id="A0A5M5ZPI1"/>
<comment type="caution">
    <text evidence="1">The sequence shown here is derived from an EMBL/GenBank/DDBJ whole genome shotgun (WGS) entry which is preliminary data.</text>
</comment>
<dbReference type="EMBL" id="VVZB01000034">
    <property type="protein sequence ID" value="KAA5378844.1"/>
    <property type="molecule type" value="Genomic_DNA"/>
</dbReference>
<evidence type="ECO:0000313" key="2">
    <source>
        <dbReference type="Proteomes" id="UP000347681"/>
    </source>
</evidence>
<name>A0A5M5ZPI1_9BACT</name>
<dbReference type="RefSeq" id="WP_149941345.1">
    <property type="nucleotide sequence ID" value="NZ_VVZB01000034.1"/>
</dbReference>
<accession>A0A5M5ZPI1</accession>
<gene>
    <name evidence="1" type="ORF">F2Y61_22680</name>
</gene>
<dbReference type="Proteomes" id="UP000347681">
    <property type="component" value="Unassembled WGS sequence"/>
</dbReference>
<organism evidence="1 2">
    <name type="scientific">Phocaeicola dorei</name>
    <dbReference type="NCBI Taxonomy" id="357276"/>
    <lineage>
        <taxon>Bacteria</taxon>
        <taxon>Pseudomonadati</taxon>
        <taxon>Bacteroidota</taxon>
        <taxon>Bacteroidia</taxon>
        <taxon>Bacteroidales</taxon>
        <taxon>Bacteroidaceae</taxon>
        <taxon>Phocaeicola</taxon>
    </lineage>
</organism>
<reference evidence="1 2" key="1">
    <citation type="journal article" date="2019" name="Nat. Med.">
        <title>A library of human gut bacterial isolates paired with longitudinal multiomics data enables mechanistic microbiome research.</title>
        <authorList>
            <person name="Poyet M."/>
            <person name="Groussin M."/>
            <person name="Gibbons S.M."/>
            <person name="Avila-Pacheco J."/>
            <person name="Jiang X."/>
            <person name="Kearney S.M."/>
            <person name="Perrotta A.R."/>
            <person name="Berdy B."/>
            <person name="Zhao S."/>
            <person name="Lieberman T.D."/>
            <person name="Swanson P.K."/>
            <person name="Smith M."/>
            <person name="Roesemann S."/>
            <person name="Alexander J.E."/>
            <person name="Rich S.A."/>
            <person name="Livny J."/>
            <person name="Vlamakis H."/>
            <person name="Clish C."/>
            <person name="Bullock K."/>
            <person name="Deik A."/>
            <person name="Scott J."/>
            <person name="Pierce K.A."/>
            <person name="Xavier R.J."/>
            <person name="Alm E.J."/>
        </authorList>
    </citation>
    <scope>NUCLEOTIDE SEQUENCE [LARGE SCALE GENOMIC DNA]</scope>
    <source>
        <strain evidence="1 2">BIOML-A5</strain>
    </source>
</reference>
<protein>
    <submittedName>
        <fullName evidence="1">Uncharacterized protein</fullName>
    </submittedName>
</protein>
<evidence type="ECO:0000313" key="1">
    <source>
        <dbReference type="EMBL" id="KAA5378844.1"/>
    </source>
</evidence>
<proteinExistence type="predicted"/>
<sequence>MSKTEEIKALLVSLLETLANATVDMEVEETDCGTLYYPVLKYIPTFEFSKNDIRLIKAIAKEELEDFSTLTKI</sequence>